<keyword evidence="3" id="KW-1185">Reference proteome</keyword>
<dbReference type="AlphaFoldDB" id="A0A8S1CMC4"/>
<evidence type="ECO:0000256" key="1">
    <source>
        <dbReference type="SAM" id="MobiDB-lite"/>
    </source>
</evidence>
<comment type="caution">
    <text evidence="2">The sequence shown here is derived from an EMBL/GenBank/DDBJ whole genome shotgun (WGS) entry which is preliminary data.</text>
</comment>
<feature type="compositionally biased region" description="Polar residues" evidence="1">
    <location>
        <begin position="1"/>
        <end position="18"/>
    </location>
</feature>
<evidence type="ECO:0000313" key="3">
    <source>
        <dbReference type="Proteomes" id="UP000494165"/>
    </source>
</evidence>
<feature type="region of interest" description="Disordered" evidence="1">
    <location>
        <begin position="1"/>
        <end position="70"/>
    </location>
</feature>
<dbReference type="Proteomes" id="UP000494165">
    <property type="component" value="Unassembled WGS sequence"/>
</dbReference>
<reference evidence="2 3" key="1">
    <citation type="submission" date="2020-04" db="EMBL/GenBank/DDBJ databases">
        <authorList>
            <person name="Alioto T."/>
            <person name="Alioto T."/>
            <person name="Gomez Garrido J."/>
        </authorList>
    </citation>
    <scope>NUCLEOTIDE SEQUENCE [LARGE SCALE GENOMIC DNA]</scope>
</reference>
<protein>
    <submittedName>
        <fullName evidence="2">Uncharacterized protein</fullName>
    </submittedName>
</protein>
<name>A0A8S1CMC4_9INSE</name>
<accession>A0A8S1CMC4</accession>
<sequence length="116" mass="12661">MLVQRNTRPFRGPQTTLFGPQHRLPEQVDTGDVRRDVASGGTASRKSNSGHALPPQKSKKAFPSDFATQSVQRLPPECTLSHAVPSANTSQLKGTLVIYPVSYGWKTATSIDHHQV</sequence>
<feature type="compositionally biased region" description="Basic and acidic residues" evidence="1">
    <location>
        <begin position="23"/>
        <end position="37"/>
    </location>
</feature>
<proteinExistence type="predicted"/>
<gene>
    <name evidence="2" type="ORF">CLODIP_2_CD02590</name>
</gene>
<dbReference type="EMBL" id="CADEPI010000042">
    <property type="protein sequence ID" value="CAB3369101.1"/>
    <property type="molecule type" value="Genomic_DNA"/>
</dbReference>
<evidence type="ECO:0000313" key="2">
    <source>
        <dbReference type="EMBL" id="CAB3369101.1"/>
    </source>
</evidence>
<feature type="compositionally biased region" description="Polar residues" evidence="1">
    <location>
        <begin position="41"/>
        <end position="50"/>
    </location>
</feature>
<organism evidence="2 3">
    <name type="scientific">Cloeon dipterum</name>
    <dbReference type="NCBI Taxonomy" id="197152"/>
    <lineage>
        <taxon>Eukaryota</taxon>
        <taxon>Metazoa</taxon>
        <taxon>Ecdysozoa</taxon>
        <taxon>Arthropoda</taxon>
        <taxon>Hexapoda</taxon>
        <taxon>Insecta</taxon>
        <taxon>Pterygota</taxon>
        <taxon>Palaeoptera</taxon>
        <taxon>Ephemeroptera</taxon>
        <taxon>Pisciforma</taxon>
        <taxon>Baetidae</taxon>
        <taxon>Cloeon</taxon>
    </lineage>
</organism>